<gene>
    <name evidence="3" type="ORF">ENS64_09040</name>
</gene>
<dbReference type="EMBL" id="DSVQ01000012">
    <property type="protein sequence ID" value="HGT39389.1"/>
    <property type="molecule type" value="Genomic_DNA"/>
</dbReference>
<reference evidence="3" key="1">
    <citation type="journal article" date="2020" name="mSystems">
        <title>Genome- and Community-Level Interaction Insights into Carbon Utilization and Element Cycling Functions of Hydrothermarchaeota in Hydrothermal Sediment.</title>
        <authorList>
            <person name="Zhou Z."/>
            <person name="Liu Y."/>
            <person name="Xu W."/>
            <person name="Pan J."/>
            <person name="Luo Z.H."/>
            <person name="Li M."/>
        </authorList>
    </citation>
    <scope>NUCLEOTIDE SEQUENCE [LARGE SCALE GENOMIC DNA]</scope>
    <source>
        <strain evidence="3">SpSt-508</strain>
    </source>
</reference>
<evidence type="ECO:0000256" key="1">
    <source>
        <dbReference type="ARBA" id="ARBA00022723"/>
    </source>
</evidence>
<dbReference type="InterPro" id="IPR050963">
    <property type="entry name" value="Sirohydro_Cobaltochel/CbiX"/>
</dbReference>
<dbReference type="Gene3D" id="3.40.50.1400">
    <property type="match status" value="1"/>
</dbReference>
<keyword evidence="2" id="KW-0456">Lyase</keyword>
<evidence type="ECO:0000313" key="3">
    <source>
        <dbReference type="EMBL" id="HGT39389.1"/>
    </source>
</evidence>
<keyword evidence="1" id="KW-0479">Metal-binding</keyword>
<dbReference type="GO" id="GO:0046872">
    <property type="term" value="F:metal ion binding"/>
    <property type="evidence" value="ECO:0007669"/>
    <property type="project" value="UniProtKB-KW"/>
</dbReference>
<proteinExistence type="predicted"/>
<dbReference type="PANTHER" id="PTHR33542:SF3">
    <property type="entry name" value="SIROHYDROCHLORIN FERROCHELATASE, CHLOROPLASTIC"/>
    <property type="match status" value="1"/>
</dbReference>
<name>A0A7C4QRN9_9PLAN</name>
<organism evidence="3">
    <name type="scientific">Schlesneria paludicola</name>
    <dbReference type="NCBI Taxonomy" id="360056"/>
    <lineage>
        <taxon>Bacteria</taxon>
        <taxon>Pseudomonadati</taxon>
        <taxon>Planctomycetota</taxon>
        <taxon>Planctomycetia</taxon>
        <taxon>Planctomycetales</taxon>
        <taxon>Planctomycetaceae</taxon>
        <taxon>Schlesneria</taxon>
    </lineage>
</organism>
<comment type="caution">
    <text evidence="3">The sequence shown here is derived from an EMBL/GenBank/DDBJ whole genome shotgun (WGS) entry which is preliminary data.</text>
</comment>
<dbReference type="SUPFAM" id="SSF53800">
    <property type="entry name" value="Chelatase"/>
    <property type="match status" value="1"/>
</dbReference>
<dbReference type="GO" id="GO:0016829">
    <property type="term" value="F:lyase activity"/>
    <property type="evidence" value="ECO:0007669"/>
    <property type="project" value="UniProtKB-KW"/>
</dbReference>
<sequence length="101" mass="11117">MARQLAEHTDYAPIEVAYLELAAPDIATAAAACVARGASHVLLLPYFLSAGTHVVDDLRRCCTELSAAFPRVRFELCPPLGLHPLMLHIVRDRLQERLPSI</sequence>
<dbReference type="AlphaFoldDB" id="A0A7C4QRN9"/>
<evidence type="ECO:0000256" key="2">
    <source>
        <dbReference type="ARBA" id="ARBA00023239"/>
    </source>
</evidence>
<protein>
    <submittedName>
        <fullName evidence="3">Cobalamin biosynthesis protein CbiX</fullName>
    </submittedName>
</protein>
<accession>A0A7C4QRN9</accession>
<dbReference type="Pfam" id="PF01903">
    <property type="entry name" value="CbiX"/>
    <property type="match status" value="1"/>
</dbReference>
<dbReference type="PANTHER" id="PTHR33542">
    <property type="entry name" value="SIROHYDROCHLORIN FERROCHELATASE, CHLOROPLASTIC"/>
    <property type="match status" value="1"/>
</dbReference>
<dbReference type="InterPro" id="IPR002762">
    <property type="entry name" value="CbiX-like"/>
</dbReference>